<evidence type="ECO:0000313" key="5">
    <source>
        <dbReference type="Proteomes" id="UP000612899"/>
    </source>
</evidence>
<gene>
    <name evidence="4" type="ORF">Rhe02_64070</name>
</gene>
<comment type="caution">
    <text evidence="4">The sequence shown here is derived from an EMBL/GenBank/DDBJ whole genome shotgun (WGS) entry which is preliminary data.</text>
</comment>
<dbReference type="Proteomes" id="UP000612899">
    <property type="component" value="Unassembled WGS sequence"/>
</dbReference>
<evidence type="ECO:0000256" key="1">
    <source>
        <dbReference type="ARBA" id="ARBA00007118"/>
    </source>
</evidence>
<dbReference type="AlphaFoldDB" id="A0A8J3QCX7"/>
<name>A0A8J3QCX7_9ACTN</name>
<dbReference type="RefSeq" id="WP_203912099.1">
    <property type="nucleotide sequence ID" value="NZ_BONY01000048.1"/>
</dbReference>
<dbReference type="PANTHER" id="PTHR43673:SF10">
    <property type="entry name" value="NADH DEHYDROGENASE_NAD(P)H NITROREDUCTASE XCC3605-RELATED"/>
    <property type="match status" value="1"/>
</dbReference>
<organism evidence="4 5">
    <name type="scientific">Rhizocola hellebori</name>
    <dbReference type="NCBI Taxonomy" id="1392758"/>
    <lineage>
        <taxon>Bacteria</taxon>
        <taxon>Bacillati</taxon>
        <taxon>Actinomycetota</taxon>
        <taxon>Actinomycetes</taxon>
        <taxon>Micromonosporales</taxon>
        <taxon>Micromonosporaceae</taxon>
        <taxon>Rhizocola</taxon>
    </lineage>
</organism>
<reference evidence="4" key="1">
    <citation type="submission" date="2021-01" db="EMBL/GenBank/DDBJ databases">
        <title>Whole genome shotgun sequence of Rhizocola hellebori NBRC 109834.</title>
        <authorList>
            <person name="Komaki H."/>
            <person name="Tamura T."/>
        </authorList>
    </citation>
    <scope>NUCLEOTIDE SEQUENCE</scope>
    <source>
        <strain evidence="4">NBRC 109834</strain>
    </source>
</reference>
<dbReference type="SUPFAM" id="SSF55469">
    <property type="entry name" value="FMN-dependent nitroreductase-like"/>
    <property type="match status" value="1"/>
</dbReference>
<evidence type="ECO:0000313" key="4">
    <source>
        <dbReference type="EMBL" id="GIH08340.1"/>
    </source>
</evidence>
<keyword evidence="5" id="KW-1185">Reference proteome</keyword>
<dbReference type="PANTHER" id="PTHR43673">
    <property type="entry name" value="NAD(P)H NITROREDUCTASE YDGI-RELATED"/>
    <property type="match status" value="1"/>
</dbReference>
<dbReference type="InterPro" id="IPR029479">
    <property type="entry name" value="Nitroreductase"/>
</dbReference>
<evidence type="ECO:0000256" key="2">
    <source>
        <dbReference type="ARBA" id="ARBA00023002"/>
    </source>
</evidence>
<keyword evidence="2" id="KW-0560">Oxidoreductase</keyword>
<sequence>MDVLKAINTKRAVRQFTDQPVPPEVLDKILESALRAQSSKNTQPWQLVAVRERETLVALSKLGDYMGHVAGASVCVAFAAPSDQPWIYFDLGQCAAYLQLAAHELGVGSCIGAIYHPAEAKALLHVPQEMSLLAVVSLGYPAPTHRPAVMGGRKRLTDAVHWETWDSREVS</sequence>
<evidence type="ECO:0000259" key="3">
    <source>
        <dbReference type="Pfam" id="PF00881"/>
    </source>
</evidence>
<dbReference type="InterPro" id="IPR000415">
    <property type="entry name" value="Nitroreductase-like"/>
</dbReference>
<dbReference type="Pfam" id="PF00881">
    <property type="entry name" value="Nitroreductase"/>
    <property type="match status" value="2"/>
</dbReference>
<comment type="similarity">
    <text evidence="1">Belongs to the nitroreductase family.</text>
</comment>
<accession>A0A8J3QCX7</accession>
<feature type="domain" description="Nitroreductase" evidence="3">
    <location>
        <begin position="9"/>
        <end position="59"/>
    </location>
</feature>
<dbReference type="Gene3D" id="3.40.109.10">
    <property type="entry name" value="NADH Oxidase"/>
    <property type="match status" value="1"/>
</dbReference>
<dbReference type="EMBL" id="BONY01000048">
    <property type="protein sequence ID" value="GIH08340.1"/>
    <property type="molecule type" value="Genomic_DNA"/>
</dbReference>
<protein>
    <submittedName>
        <fullName evidence="4">Nitroreductase</fullName>
    </submittedName>
</protein>
<feature type="domain" description="Nitroreductase" evidence="3">
    <location>
        <begin position="70"/>
        <end position="140"/>
    </location>
</feature>
<dbReference type="GO" id="GO:0016491">
    <property type="term" value="F:oxidoreductase activity"/>
    <property type="evidence" value="ECO:0007669"/>
    <property type="project" value="UniProtKB-KW"/>
</dbReference>
<proteinExistence type="inferred from homology"/>